<keyword evidence="9" id="KW-0418">Kinase</keyword>
<dbReference type="Gene3D" id="3.30.430.20">
    <property type="entry name" value="Gnk2 domain, C-X8-C-X2-C motif"/>
    <property type="match status" value="2"/>
</dbReference>
<dbReference type="AlphaFoldDB" id="A0A834X9G9"/>
<keyword evidence="1 7" id="KW-0732">Signal</keyword>
<keyword evidence="10" id="KW-1185">Reference proteome</keyword>
<dbReference type="GO" id="GO:0016301">
    <property type="term" value="F:kinase activity"/>
    <property type="evidence" value="ECO:0007669"/>
    <property type="project" value="UniProtKB-KW"/>
</dbReference>
<evidence type="ECO:0000256" key="7">
    <source>
        <dbReference type="SAM" id="SignalP"/>
    </source>
</evidence>
<name>A0A834X9G9_9FABA</name>
<dbReference type="InterPro" id="IPR002902">
    <property type="entry name" value="GNK2"/>
</dbReference>
<feature type="chain" id="PRO_5032445075" evidence="7">
    <location>
        <begin position="22"/>
        <end position="470"/>
    </location>
</feature>
<feature type="signal peptide" evidence="7">
    <location>
        <begin position="1"/>
        <end position="21"/>
    </location>
</feature>
<protein>
    <submittedName>
        <fullName evidence="9">Cysteine-rich receptor-like protein kinase 25 isoform X1</fullName>
    </submittedName>
</protein>
<accession>A0A834X9G9</accession>
<comment type="catalytic activity">
    <reaction evidence="4">
        <text>L-threonyl-[protein] + ATP = O-phospho-L-threonyl-[protein] + ADP + H(+)</text>
        <dbReference type="Rhea" id="RHEA:46608"/>
        <dbReference type="Rhea" id="RHEA-COMP:11060"/>
        <dbReference type="Rhea" id="RHEA-COMP:11605"/>
        <dbReference type="ChEBI" id="CHEBI:15378"/>
        <dbReference type="ChEBI" id="CHEBI:30013"/>
        <dbReference type="ChEBI" id="CHEBI:30616"/>
        <dbReference type="ChEBI" id="CHEBI:61977"/>
        <dbReference type="ChEBI" id="CHEBI:456216"/>
    </reaction>
</comment>
<feature type="transmembrane region" description="Helical" evidence="6">
    <location>
        <begin position="285"/>
        <end position="305"/>
    </location>
</feature>
<gene>
    <name evidence="9" type="ORF">G2W53_002983</name>
</gene>
<keyword evidence="6" id="KW-1133">Transmembrane helix</keyword>
<comment type="catalytic activity">
    <reaction evidence="3">
        <text>L-seryl-[protein] + ATP = O-phospho-L-seryl-[protein] + ADP + H(+)</text>
        <dbReference type="Rhea" id="RHEA:17989"/>
        <dbReference type="Rhea" id="RHEA-COMP:9863"/>
        <dbReference type="Rhea" id="RHEA-COMP:11604"/>
        <dbReference type="ChEBI" id="CHEBI:15378"/>
        <dbReference type="ChEBI" id="CHEBI:29999"/>
        <dbReference type="ChEBI" id="CHEBI:30616"/>
        <dbReference type="ChEBI" id="CHEBI:83421"/>
        <dbReference type="ChEBI" id="CHEBI:456216"/>
    </reaction>
</comment>
<feature type="domain" description="Gnk2-homologous" evidence="8">
    <location>
        <begin position="143"/>
        <end position="251"/>
    </location>
</feature>
<dbReference type="CDD" id="cd23509">
    <property type="entry name" value="Gnk2-like"/>
    <property type="match status" value="2"/>
</dbReference>
<feature type="region of interest" description="Disordered" evidence="5">
    <location>
        <begin position="447"/>
        <end position="470"/>
    </location>
</feature>
<feature type="domain" description="Gnk2-homologous" evidence="8">
    <location>
        <begin position="27"/>
        <end position="131"/>
    </location>
</feature>
<dbReference type="Pfam" id="PF01657">
    <property type="entry name" value="Stress-antifung"/>
    <property type="match status" value="2"/>
</dbReference>
<reference evidence="9" key="1">
    <citation type="submission" date="2020-09" db="EMBL/GenBank/DDBJ databases">
        <title>Genome-Enabled Discovery of Anthraquinone Biosynthesis in Senna tora.</title>
        <authorList>
            <person name="Kang S.-H."/>
            <person name="Pandey R.P."/>
            <person name="Lee C.-M."/>
            <person name="Sim J.-S."/>
            <person name="Jeong J.-T."/>
            <person name="Choi B.-S."/>
            <person name="Jung M."/>
            <person name="Ginzburg D."/>
            <person name="Zhao K."/>
            <person name="Won S.Y."/>
            <person name="Oh T.-J."/>
            <person name="Yu Y."/>
            <person name="Kim N.-H."/>
            <person name="Lee O.R."/>
            <person name="Lee T.-H."/>
            <person name="Bashyal P."/>
            <person name="Kim T.-S."/>
            <person name="Lee W.-H."/>
            <person name="Kawkins C."/>
            <person name="Kim C.-K."/>
            <person name="Kim J.S."/>
            <person name="Ahn B.O."/>
            <person name="Rhee S.Y."/>
            <person name="Sohng J.K."/>
        </authorList>
    </citation>
    <scope>NUCLEOTIDE SEQUENCE</scope>
    <source>
        <tissue evidence="9">Leaf</tissue>
    </source>
</reference>
<dbReference type="PROSITE" id="PS51473">
    <property type="entry name" value="GNK2"/>
    <property type="match status" value="2"/>
</dbReference>
<keyword evidence="9" id="KW-0808">Transferase</keyword>
<evidence type="ECO:0000256" key="6">
    <source>
        <dbReference type="SAM" id="Phobius"/>
    </source>
</evidence>
<evidence type="ECO:0000313" key="9">
    <source>
        <dbReference type="EMBL" id="KAF7840685.1"/>
    </source>
</evidence>
<keyword evidence="6" id="KW-0812">Transmembrane</keyword>
<dbReference type="InterPro" id="IPR011009">
    <property type="entry name" value="Kinase-like_dom_sf"/>
</dbReference>
<dbReference type="OrthoDB" id="1700189at2759"/>
<dbReference type="Gene3D" id="1.10.510.10">
    <property type="entry name" value="Transferase(Phosphotransferase) domain 1"/>
    <property type="match status" value="1"/>
</dbReference>
<keyword evidence="2" id="KW-0677">Repeat</keyword>
<evidence type="ECO:0000256" key="5">
    <source>
        <dbReference type="SAM" id="MobiDB-lite"/>
    </source>
</evidence>
<dbReference type="EMBL" id="JAAIUW010000002">
    <property type="protein sequence ID" value="KAF7840685.1"/>
    <property type="molecule type" value="Genomic_DNA"/>
</dbReference>
<dbReference type="InterPro" id="IPR038408">
    <property type="entry name" value="GNK2_sf"/>
</dbReference>
<keyword evidence="9" id="KW-0675">Receptor</keyword>
<evidence type="ECO:0000256" key="1">
    <source>
        <dbReference type="ARBA" id="ARBA00022729"/>
    </source>
</evidence>
<proteinExistence type="predicted"/>
<dbReference type="SUPFAM" id="SSF56112">
    <property type="entry name" value="Protein kinase-like (PK-like)"/>
    <property type="match status" value="2"/>
</dbReference>
<evidence type="ECO:0000256" key="2">
    <source>
        <dbReference type="ARBA" id="ARBA00022737"/>
    </source>
</evidence>
<dbReference type="PANTHER" id="PTHR32099:SF110">
    <property type="entry name" value="CYSTEINE-RICH RECEPTOR-KINASE-LIKE PROTEIN"/>
    <property type="match status" value="1"/>
</dbReference>
<evidence type="ECO:0000256" key="4">
    <source>
        <dbReference type="ARBA" id="ARBA00047951"/>
    </source>
</evidence>
<comment type="caution">
    <text evidence="9">The sequence shown here is derived from an EMBL/GenBank/DDBJ whole genome shotgun (WGS) entry which is preliminary data.</text>
</comment>
<sequence length="470" mass="52759">MTIAILHLIIFLQYSAIHIQAQAPPAYYLNHTCSTTKTFTSDSPYHSNLNTLLSSLSSHATGAAEFYNATVHDGAGDTIHGLFLCRGDVTPQMCKTCLEMAIQKIASRCFYSKEAIVWYHECLVRYSNHSFLSTVEESPRLRLVYETAVPNSSESGSVGWVLANTLKEAVEEAADGKTAGEKKFSTRAAKVWGESEEKVYSLVQCSPDLRSGDCRKCLGDMIRDIRNCCLVRDGGMVLSPSCSLMFGSRQFYIQVGDARAREPPAPSFAYAREQGEKMVKYSRTIIMAIFPVVTVVLYYFVIYLLRRKARKRYAILKENFGTECTTLESLQFDLATIEIATNRFSYENRIGQGGFGEVYKAWRHWRDETALEIMDPNLGESFCETEVSKCIQIALLCVQENAEDRPHMSRVVSYLSNLSVELPRPHEPAFYVHGRMDPNVVTIESNSGQSTNNHIPSSVNEMSITTSFSR</sequence>
<evidence type="ECO:0000313" key="10">
    <source>
        <dbReference type="Proteomes" id="UP000634136"/>
    </source>
</evidence>
<evidence type="ECO:0000259" key="8">
    <source>
        <dbReference type="PROSITE" id="PS51473"/>
    </source>
</evidence>
<keyword evidence="6" id="KW-0472">Membrane</keyword>
<dbReference type="FunFam" id="3.30.430.20:FF:000013">
    <property type="entry name" value="Cysteine-rich RLK (RECEPTOR-like protein kinase) 23"/>
    <property type="match status" value="1"/>
</dbReference>
<dbReference type="Proteomes" id="UP000634136">
    <property type="component" value="Unassembled WGS sequence"/>
</dbReference>
<dbReference type="PANTHER" id="PTHR32099">
    <property type="entry name" value="CYSTEINE-RICH REPEAT SECRETORY PROTEIN"/>
    <property type="match status" value="1"/>
</dbReference>
<organism evidence="9 10">
    <name type="scientific">Senna tora</name>
    <dbReference type="NCBI Taxonomy" id="362788"/>
    <lineage>
        <taxon>Eukaryota</taxon>
        <taxon>Viridiplantae</taxon>
        <taxon>Streptophyta</taxon>
        <taxon>Embryophyta</taxon>
        <taxon>Tracheophyta</taxon>
        <taxon>Spermatophyta</taxon>
        <taxon>Magnoliopsida</taxon>
        <taxon>eudicotyledons</taxon>
        <taxon>Gunneridae</taxon>
        <taxon>Pentapetalae</taxon>
        <taxon>rosids</taxon>
        <taxon>fabids</taxon>
        <taxon>Fabales</taxon>
        <taxon>Fabaceae</taxon>
        <taxon>Caesalpinioideae</taxon>
        <taxon>Cassia clade</taxon>
        <taxon>Senna</taxon>
    </lineage>
</organism>
<evidence type="ECO:0000256" key="3">
    <source>
        <dbReference type="ARBA" id="ARBA00047558"/>
    </source>
</evidence>